<organism evidence="1 2">
    <name type="scientific">Metarhizium guizhouense (strain ARSEF 977)</name>
    <dbReference type="NCBI Taxonomy" id="1276136"/>
    <lineage>
        <taxon>Eukaryota</taxon>
        <taxon>Fungi</taxon>
        <taxon>Dikarya</taxon>
        <taxon>Ascomycota</taxon>
        <taxon>Pezizomycotina</taxon>
        <taxon>Sordariomycetes</taxon>
        <taxon>Hypocreomycetidae</taxon>
        <taxon>Hypocreales</taxon>
        <taxon>Clavicipitaceae</taxon>
        <taxon>Metarhizium</taxon>
    </lineage>
</organism>
<comment type="caution">
    <text evidence="1">The sequence shown here is derived from an EMBL/GenBank/DDBJ whole genome shotgun (WGS) entry which is preliminary data.</text>
</comment>
<dbReference type="AlphaFoldDB" id="A0A0B4HSC7"/>
<evidence type="ECO:0000313" key="1">
    <source>
        <dbReference type="EMBL" id="KID82389.1"/>
    </source>
</evidence>
<proteinExistence type="predicted"/>
<dbReference type="OrthoDB" id="5405012at2759"/>
<dbReference type="Proteomes" id="UP000031192">
    <property type="component" value="Unassembled WGS sequence"/>
</dbReference>
<evidence type="ECO:0000313" key="2">
    <source>
        <dbReference type="Proteomes" id="UP000031192"/>
    </source>
</evidence>
<sequence length="169" mass="18524">MSAHIVRPRQSQPLPSSDAKETALQAVLRGGVNKVLWDECQLIWDSRSLIDDTATSEDQMAVFGVKGKVETQQGQNLAFQIRYAVRFEPEPLHLVYAAINGVGNRHYFDKEELEVVQSELPEGGNANDFVNEAVGSLTAKVGSVGPQAVIRSFLTPRNGVDGDETQKTE</sequence>
<dbReference type="EMBL" id="AZNH01000089">
    <property type="protein sequence ID" value="KID82389.1"/>
    <property type="molecule type" value="Genomic_DNA"/>
</dbReference>
<reference evidence="1 2" key="1">
    <citation type="journal article" date="2014" name="Proc. Natl. Acad. Sci. U.S.A.">
        <title>Trajectory and genomic determinants of fungal-pathogen speciation and host adaptation.</title>
        <authorList>
            <person name="Hu X."/>
            <person name="Xiao G."/>
            <person name="Zheng P."/>
            <person name="Shang Y."/>
            <person name="Su Y."/>
            <person name="Zhang X."/>
            <person name="Liu X."/>
            <person name="Zhan S."/>
            <person name="St Leger R.J."/>
            <person name="Wang C."/>
        </authorList>
    </citation>
    <scope>NUCLEOTIDE SEQUENCE [LARGE SCALE GENOMIC DNA]</scope>
    <source>
        <strain evidence="1 2">ARSEF 977</strain>
    </source>
</reference>
<protein>
    <submittedName>
        <fullName evidence="1">Uncharacterized protein</fullName>
    </submittedName>
</protein>
<accession>A0A0B4HSC7</accession>
<gene>
    <name evidence="1" type="ORF">MGU_10286</name>
</gene>
<dbReference type="HOGENOM" id="CLU_1578884_0_0_1"/>
<keyword evidence="2" id="KW-1185">Reference proteome</keyword>
<name>A0A0B4HSC7_METGA</name>